<name>A0ABY4AHN9_9BURK</name>
<proteinExistence type="predicted"/>
<evidence type="ECO:0000313" key="3">
    <source>
        <dbReference type="EMBL" id="UOD49797.1"/>
    </source>
</evidence>
<dbReference type="SUPFAM" id="SSF53850">
    <property type="entry name" value="Periplasmic binding protein-like II"/>
    <property type="match status" value="1"/>
</dbReference>
<dbReference type="NCBIfam" id="NF037995">
    <property type="entry name" value="TRAP_S1"/>
    <property type="match status" value="1"/>
</dbReference>
<evidence type="ECO:0000256" key="1">
    <source>
        <dbReference type="ARBA" id="ARBA00022729"/>
    </source>
</evidence>
<evidence type="ECO:0000313" key="4">
    <source>
        <dbReference type="Proteomes" id="UP000831607"/>
    </source>
</evidence>
<keyword evidence="4" id="KW-1185">Reference proteome</keyword>
<organism evidence="3 4">
    <name type="scientific">Orrella daihaiensis</name>
    <dbReference type="NCBI Taxonomy" id="2782176"/>
    <lineage>
        <taxon>Bacteria</taxon>
        <taxon>Pseudomonadati</taxon>
        <taxon>Pseudomonadota</taxon>
        <taxon>Betaproteobacteria</taxon>
        <taxon>Burkholderiales</taxon>
        <taxon>Alcaligenaceae</taxon>
        <taxon>Orrella</taxon>
    </lineage>
</organism>
<dbReference type="Pfam" id="PF03480">
    <property type="entry name" value="DctP"/>
    <property type="match status" value="1"/>
</dbReference>
<protein>
    <submittedName>
        <fullName evidence="3">TRAP transporter substrate-binding protein</fullName>
    </submittedName>
</protein>
<dbReference type="CDD" id="cd13602">
    <property type="entry name" value="PBP2_TRAP_BpDctp6_7"/>
    <property type="match status" value="1"/>
</dbReference>
<dbReference type="Gene3D" id="3.40.190.170">
    <property type="entry name" value="Bacterial extracellular solute-binding protein, family 7"/>
    <property type="match status" value="1"/>
</dbReference>
<dbReference type="PANTHER" id="PTHR33376:SF4">
    <property type="entry name" value="SIALIC ACID-BINDING PERIPLASMIC PROTEIN SIAP"/>
    <property type="match status" value="1"/>
</dbReference>
<reference evidence="3 4" key="1">
    <citation type="submission" date="2020-11" db="EMBL/GenBank/DDBJ databases">
        <title>Algicoccus daihaiensis sp.nov., isolated from Daihai Lake in Inner Mongolia.</title>
        <authorList>
            <person name="Kai J."/>
        </authorList>
    </citation>
    <scope>NUCLEOTIDE SEQUENCE [LARGE SCALE GENOMIC DNA]</scope>
    <source>
        <strain evidence="4">f23</strain>
    </source>
</reference>
<dbReference type="PANTHER" id="PTHR33376">
    <property type="match status" value="1"/>
</dbReference>
<keyword evidence="1 2" id="KW-0732">Signal</keyword>
<accession>A0ABY4AHN9</accession>
<evidence type="ECO:0000256" key="2">
    <source>
        <dbReference type="SAM" id="SignalP"/>
    </source>
</evidence>
<dbReference type="Proteomes" id="UP000831607">
    <property type="component" value="Chromosome"/>
</dbReference>
<dbReference type="InterPro" id="IPR018389">
    <property type="entry name" value="DctP_fam"/>
</dbReference>
<gene>
    <name evidence="3" type="ORF">DHf2319_10090</name>
</gene>
<dbReference type="InterPro" id="IPR038404">
    <property type="entry name" value="TRAP_DctP_sf"/>
</dbReference>
<feature type="chain" id="PRO_5045700131" evidence="2">
    <location>
        <begin position="23"/>
        <end position="321"/>
    </location>
</feature>
<dbReference type="RefSeq" id="WP_243478041.1">
    <property type="nucleotide sequence ID" value="NZ_CP063982.1"/>
</dbReference>
<sequence>MTLTKSLVTAAALATLSFGAAAQTNWNMATPYPEAEFHTKNIQQFVADVNKLSGGDLTIKVHSAQSLFKHPEIPRAVRTGQVEIGETLMANLSNQSPVFQVDAIPFLVDGYASAKKLWQGQRPFVEKYLQDNGMRLIYAIPWPGQGFYTSKEIQSIADMEGVKFRTYNSTTEKMATLMKAVPTTVEAVEIPQAFTAGIVNAMVTSAATGVRTEAWTFSNYYYDTQAWMPKNMIYVNEAAFKRLSPKAQQALIDAGKSAEERGWKMSEEVFTETTNTLKSKMQYRQPNEALTKALAQIGDVMSADWAQAVGADADKILAPLR</sequence>
<dbReference type="EMBL" id="CP063982">
    <property type="protein sequence ID" value="UOD49797.1"/>
    <property type="molecule type" value="Genomic_DNA"/>
</dbReference>
<feature type="signal peptide" evidence="2">
    <location>
        <begin position="1"/>
        <end position="22"/>
    </location>
</feature>